<feature type="compositionally biased region" description="Low complexity" evidence="3">
    <location>
        <begin position="267"/>
        <end position="285"/>
    </location>
</feature>
<feature type="signal peptide" evidence="4">
    <location>
        <begin position="1"/>
        <end position="28"/>
    </location>
</feature>
<dbReference type="InterPro" id="IPR035986">
    <property type="entry name" value="PKD_dom_sf"/>
</dbReference>
<keyword evidence="7" id="KW-1185">Reference proteome</keyword>
<dbReference type="InterPro" id="IPR013320">
    <property type="entry name" value="ConA-like_dom_sf"/>
</dbReference>
<dbReference type="SMART" id="SM00560">
    <property type="entry name" value="LamGL"/>
    <property type="match status" value="1"/>
</dbReference>
<dbReference type="SUPFAM" id="SSF49899">
    <property type="entry name" value="Concanavalin A-like lectins/glucanases"/>
    <property type="match status" value="1"/>
</dbReference>
<dbReference type="InterPro" id="IPR000601">
    <property type="entry name" value="PKD_dom"/>
</dbReference>
<dbReference type="Gene3D" id="2.120.10.30">
    <property type="entry name" value="TolB, C-terminal domain"/>
    <property type="match status" value="1"/>
</dbReference>
<evidence type="ECO:0000313" key="6">
    <source>
        <dbReference type="EMBL" id="GIH80433.1"/>
    </source>
</evidence>
<gene>
    <name evidence="6" type="ORF">Plo01_68620</name>
</gene>
<keyword evidence="2" id="KW-1015">Disulfide bond</keyword>
<dbReference type="Gene3D" id="2.60.120.200">
    <property type="match status" value="1"/>
</dbReference>
<dbReference type="InterPro" id="IPR022409">
    <property type="entry name" value="PKD/Chitinase_dom"/>
</dbReference>
<dbReference type="InterPro" id="IPR011041">
    <property type="entry name" value="Quinoprot_gluc/sorb_DH_b-prop"/>
</dbReference>
<dbReference type="Pfam" id="PF07995">
    <property type="entry name" value="GSDH"/>
    <property type="match status" value="2"/>
</dbReference>
<dbReference type="InterPro" id="IPR012938">
    <property type="entry name" value="Glc/Sorbosone_DH"/>
</dbReference>
<sequence>MSRLPRAVLSVLLIAAGLSILAPTAAQALPAGFHKQSVITGLHQPTNVEFASDGRVFIAEKSGIIKVFDSLTDTTPTVYADLRTQVHNFWDRGLLGMALHPNFPSDPRIFVLYSYNALPGGTAPKWPSNPDGVEDTCPTPPGATNDGCLITGRLSSLSSSGGTVTETPLITDWCQQFPSHSTGDLQFGSDGMLYASAGDGASFSYADYGQDGTPASDVTPDNPCGDPPSPVGTALTPPSAEGGALRSQDMRTSADPTGLDGTVIRIDPNTGAAAPGNPNAGNPDANRARIVAYGLRNPFRITLRPGTNELWVADTGWNTYEEIDRITSPTGPVANFGWPCYEGPNRQAGYDNLNLTLCENLYAAGTGARVQPYFSYLHANKVAGPGDPCPSGGSSPSGIAFYPGGSYPDSYDGAMFFSDYSRSCVWVMTRGSNGLPDPATVANVDSSVGPVELETGPGGDLFMLDISNGALVRYIYANTPPNAVIGASATSGNAPMTVQFSGTGSSDDDGDPLTYAWDLDGDGALDDSTSATPSWTYNQPGSPTVRLRVSDGRGGQDDATVTINVSNTPPTATINSPGSTVKWAVGETISFSGAGTDPQDGTIPGSRMNWALIMHHCPSTCHEHQITSFTGTSGSFTAPDHEYPSHLELRLTVTDAQGLTDTESVTLQPKTVQLTFQSSPSGLQLGFNSEQATTPFTRTVIVGSANSVSAPSPQTRNGTAYGFASWSDGGTAGHNIIAPANATAYTATYTPTTTDSGLVAAYGMNEGTGSAVADSSGRGNNGTATDTTWSTSGKYGKALTFNGNSSWVTVADSPSLRLSGAMTMQAWVKPAAGGSDWGTAMLKEHASGLAYALYTRDSAGVPTAYLSTSGDWNADGTSALPQGTWSHLAATYDGGMLRLYVNGTQVGQRAVTGAIRADGGSLRIGGNNVWGEYFSGLIDEVRIHNRALTPAEIATAMNTPIS</sequence>
<dbReference type="PROSITE" id="PS50093">
    <property type="entry name" value="PKD"/>
    <property type="match status" value="1"/>
</dbReference>
<name>A0A8J3W955_9ACTN</name>
<keyword evidence="1 4" id="KW-0732">Signal</keyword>
<dbReference type="InterPro" id="IPR011042">
    <property type="entry name" value="6-blade_b-propeller_TolB-like"/>
</dbReference>
<organism evidence="6 7">
    <name type="scientific">Planobispora longispora</name>
    <dbReference type="NCBI Taxonomy" id="28887"/>
    <lineage>
        <taxon>Bacteria</taxon>
        <taxon>Bacillati</taxon>
        <taxon>Actinomycetota</taxon>
        <taxon>Actinomycetes</taxon>
        <taxon>Streptosporangiales</taxon>
        <taxon>Streptosporangiaceae</taxon>
        <taxon>Planobispora</taxon>
    </lineage>
</organism>
<feature type="region of interest" description="Disordered" evidence="3">
    <location>
        <begin position="205"/>
        <end position="285"/>
    </location>
</feature>
<evidence type="ECO:0000259" key="5">
    <source>
        <dbReference type="PROSITE" id="PS50093"/>
    </source>
</evidence>
<dbReference type="EMBL" id="BOOH01000058">
    <property type="protein sequence ID" value="GIH80433.1"/>
    <property type="molecule type" value="Genomic_DNA"/>
</dbReference>
<dbReference type="AlphaFoldDB" id="A0A8J3W955"/>
<dbReference type="GO" id="GO:0005975">
    <property type="term" value="P:carbohydrate metabolic process"/>
    <property type="evidence" value="ECO:0007669"/>
    <property type="project" value="UniProtKB-ARBA"/>
</dbReference>
<feature type="domain" description="PKD" evidence="5">
    <location>
        <begin position="481"/>
        <end position="565"/>
    </location>
</feature>
<evidence type="ECO:0000256" key="3">
    <source>
        <dbReference type="SAM" id="MobiDB-lite"/>
    </source>
</evidence>
<dbReference type="Pfam" id="PF13385">
    <property type="entry name" value="Laminin_G_3"/>
    <property type="match status" value="1"/>
</dbReference>
<dbReference type="Pfam" id="PF18911">
    <property type="entry name" value="PKD_4"/>
    <property type="match status" value="1"/>
</dbReference>
<proteinExistence type="predicted"/>
<dbReference type="CDD" id="cd00146">
    <property type="entry name" value="PKD"/>
    <property type="match status" value="1"/>
</dbReference>
<evidence type="ECO:0000256" key="1">
    <source>
        <dbReference type="ARBA" id="ARBA00022729"/>
    </source>
</evidence>
<accession>A0A8J3W955</accession>
<dbReference type="SMART" id="SM00089">
    <property type="entry name" value="PKD"/>
    <property type="match status" value="2"/>
</dbReference>
<dbReference type="SUPFAM" id="SSF49299">
    <property type="entry name" value="PKD domain"/>
    <property type="match status" value="1"/>
</dbReference>
<dbReference type="Proteomes" id="UP000616724">
    <property type="component" value="Unassembled WGS sequence"/>
</dbReference>
<comment type="caution">
    <text evidence="6">The sequence shown here is derived from an EMBL/GenBank/DDBJ whole genome shotgun (WGS) entry which is preliminary data.</text>
</comment>
<dbReference type="RefSeq" id="WP_203894851.1">
    <property type="nucleotide sequence ID" value="NZ_BOOH01000058.1"/>
</dbReference>
<dbReference type="SUPFAM" id="SSF50952">
    <property type="entry name" value="Soluble quinoprotein glucose dehydrogenase"/>
    <property type="match status" value="1"/>
</dbReference>
<protein>
    <recommendedName>
        <fullName evidence="5">PKD domain-containing protein</fullName>
    </recommendedName>
</protein>
<dbReference type="PANTHER" id="PTHR19328">
    <property type="entry name" value="HEDGEHOG-INTERACTING PROTEIN"/>
    <property type="match status" value="1"/>
</dbReference>
<dbReference type="InterPro" id="IPR006558">
    <property type="entry name" value="LamG-like"/>
</dbReference>
<evidence type="ECO:0000256" key="2">
    <source>
        <dbReference type="ARBA" id="ARBA00023157"/>
    </source>
</evidence>
<dbReference type="Gene3D" id="2.60.40.10">
    <property type="entry name" value="Immunoglobulins"/>
    <property type="match status" value="2"/>
</dbReference>
<feature type="chain" id="PRO_5035247869" description="PKD domain-containing protein" evidence="4">
    <location>
        <begin position="29"/>
        <end position="962"/>
    </location>
</feature>
<dbReference type="InterPro" id="IPR013783">
    <property type="entry name" value="Ig-like_fold"/>
</dbReference>
<dbReference type="PANTHER" id="PTHR19328:SF13">
    <property type="entry name" value="HIPL1 PROTEIN"/>
    <property type="match status" value="1"/>
</dbReference>
<evidence type="ECO:0000313" key="7">
    <source>
        <dbReference type="Proteomes" id="UP000616724"/>
    </source>
</evidence>
<evidence type="ECO:0000256" key="4">
    <source>
        <dbReference type="SAM" id="SignalP"/>
    </source>
</evidence>
<reference evidence="6 7" key="1">
    <citation type="submission" date="2021-01" db="EMBL/GenBank/DDBJ databases">
        <title>Whole genome shotgun sequence of Planobispora longispora NBRC 13918.</title>
        <authorList>
            <person name="Komaki H."/>
            <person name="Tamura T."/>
        </authorList>
    </citation>
    <scope>NUCLEOTIDE SEQUENCE [LARGE SCALE GENOMIC DNA]</scope>
    <source>
        <strain evidence="6 7">NBRC 13918</strain>
    </source>
</reference>